<dbReference type="RefSeq" id="WP_310143422.1">
    <property type="nucleotide sequence ID" value="NZ_JAVDTR010000013.1"/>
</dbReference>
<comment type="caution">
    <text evidence="5">The sequence shown here is derived from an EMBL/GenBank/DDBJ whole genome shotgun (WGS) entry which is preliminary data.</text>
</comment>
<dbReference type="GO" id="GO:0003677">
    <property type="term" value="F:DNA binding"/>
    <property type="evidence" value="ECO:0007669"/>
    <property type="project" value="UniProtKB-KW"/>
</dbReference>
<dbReference type="PROSITE" id="PS50937">
    <property type="entry name" value="HTH_MERR_2"/>
    <property type="match status" value="1"/>
</dbReference>
<keyword evidence="3" id="KW-0804">Transcription</keyword>
<dbReference type="GO" id="GO:0003700">
    <property type="term" value="F:DNA-binding transcription factor activity"/>
    <property type="evidence" value="ECO:0007669"/>
    <property type="project" value="InterPro"/>
</dbReference>
<proteinExistence type="predicted"/>
<dbReference type="PROSITE" id="PS00552">
    <property type="entry name" value="HTH_MERR_1"/>
    <property type="match status" value="1"/>
</dbReference>
<dbReference type="PANTHER" id="PTHR30204">
    <property type="entry name" value="REDOX-CYCLING DRUG-SENSING TRANSCRIPTIONAL ACTIVATOR SOXR"/>
    <property type="match status" value="1"/>
</dbReference>
<dbReference type="InterPro" id="IPR000551">
    <property type="entry name" value="MerR-type_HTH_dom"/>
</dbReference>
<protein>
    <submittedName>
        <fullName evidence="5">DNA-binding transcriptional MerR regulator</fullName>
    </submittedName>
</protein>
<evidence type="ECO:0000256" key="2">
    <source>
        <dbReference type="ARBA" id="ARBA00023125"/>
    </source>
</evidence>
<name>A0AAP5H6C6_PAEAM</name>
<dbReference type="EMBL" id="JAVDTR010000013">
    <property type="protein sequence ID" value="MDR6725846.1"/>
    <property type="molecule type" value="Genomic_DNA"/>
</dbReference>
<reference evidence="5" key="1">
    <citation type="submission" date="2023-07" db="EMBL/GenBank/DDBJ databases">
        <title>Sorghum-associated microbial communities from plants grown in Nebraska, USA.</title>
        <authorList>
            <person name="Schachtman D."/>
        </authorList>
    </citation>
    <scope>NUCLEOTIDE SEQUENCE</scope>
    <source>
        <strain evidence="5">BE80</strain>
    </source>
</reference>
<dbReference type="SUPFAM" id="SSF46955">
    <property type="entry name" value="Putative DNA-binding domain"/>
    <property type="match status" value="1"/>
</dbReference>
<evidence type="ECO:0000256" key="3">
    <source>
        <dbReference type="ARBA" id="ARBA00023163"/>
    </source>
</evidence>
<gene>
    <name evidence="5" type="ORF">J2W91_004348</name>
</gene>
<dbReference type="InterPro" id="IPR009061">
    <property type="entry name" value="DNA-bd_dom_put_sf"/>
</dbReference>
<dbReference type="PANTHER" id="PTHR30204:SF94">
    <property type="entry name" value="HEAVY METAL-DEPENDENT TRANSCRIPTIONAL REGULATOR HI_0293-RELATED"/>
    <property type="match status" value="1"/>
</dbReference>
<evidence type="ECO:0000259" key="4">
    <source>
        <dbReference type="PROSITE" id="PS50937"/>
    </source>
</evidence>
<sequence length="139" mass="15869">MMTRGELAKRTGLSMATLRYYEDSGVLPAPIRASNGYRKYSEDYVVKIKFIKDAQALGYSLKEIKETLQLLSQEDMDSEVLRVLVRDRIADIQQHINNLKDMQTLLASLLLTPESDIHTYIESFRNNSEEADGSPKPQE</sequence>
<dbReference type="Gene3D" id="1.10.1660.10">
    <property type="match status" value="1"/>
</dbReference>
<dbReference type="AlphaFoldDB" id="A0AAP5H6C6"/>
<evidence type="ECO:0000313" key="5">
    <source>
        <dbReference type="EMBL" id="MDR6725846.1"/>
    </source>
</evidence>
<dbReference type="SMART" id="SM00422">
    <property type="entry name" value="HTH_MERR"/>
    <property type="match status" value="1"/>
</dbReference>
<dbReference type="Proteomes" id="UP001254832">
    <property type="component" value="Unassembled WGS sequence"/>
</dbReference>
<accession>A0AAP5H6C6</accession>
<organism evidence="5 6">
    <name type="scientific">Paenibacillus amylolyticus</name>
    <dbReference type="NCBI Taxonomy" id="1451"/>
    <lineage>
        <taxon>Bacteria</taxon>
        <taxon>Bacillati</taxon>
        <taxon>Bacillota</taxon>
        <taxon>Bacilli</taxon>
        <taxon>Bacillales</taxon>
        <taxon>Paenibacillaceae</taxon>
        <taxon>Paenibacillus</taxon>
    </lineage>
</organism>
<keyword evidence="2 5" id="KW-0238">DNA-binding</keyword>
<evidence type="ECO:0000256" key="1">
    <source>
        <dbReference type="ARBA" id="ARBA00023015"/>
    </source>
</evidence>
<evidence type="ECO:0000313" key="6">
    <source>
        <dbReference type="Proteomes" id="UP001254832"/>
    </source>
</evidence>
<feature type="domain" description="HTH merR-type" evidence="4">
    <location>
        <begin position="1"/>
        <end position="70"/>
    </location>
</feature>
<keyword evidence="1" id="KW-0805">Transcription regulation</keyword>
<dbReference type="PRINTS" id="PR00040">
    <property type="entry name" value="HTHMERR"/>
</dbReference>
<dbReference type="InterPro" id="IPR047057">
    <property type="entry name" value="MerR_fam"/>
</dbReference>
<dbReference type="Pfam" id="PF13411">
    <property type="entry name" value="MerR_1"/>
    <property type="match status" value="1"/>
</dbReference>